<keyword evidence="2" id="KW-1185">Reference proteome</keyword>
<sequence length="455" mass="53350">MINLFEYQNKAELPCELEGLEDFLDEVWKKRDKSDFYLNGDSDRVEVQQFIQFLHRTREIKSNKYVGVIHFGGRRVNLLPKIFYRPGVEPSEGEVQGMQQHILWWLSYCRKIKFPSYQTALGSLKSDFFEVLIYLFSKYTRELLSSSIYQQYEEVSRELPYIKGRLDTNAYVNENISRGRWHRLSCTYDAFVVDNRFNRIIKYVTSLLFTVTTSSENKKYLREILFILDEVSEVRATAEECACLKFNPMFSEFETVRDYCYLFLSSSVSFSYKNDLKLFAFLLPMEYVFEDFVFGFIEKEVKEVQAKAQVTSQYLDHGQAFALRPDLLLQIGDRSVIADTKYKIVYSDEKDPKKGVLQADLYQMLAYAVRFNVDEVILFYPKTIEGYQEKVAELLIVDELAGGRRIKVKAFQLPIITENLSFHEDRKDVALSLLFDAVKDDLISSIRKSLIICDR</sequence>
<reference evidence="1 2" key="1">
    <citation type="submission" date="2019-06" db="EMBL/GenBank/DDBJ databases">
        <title>A novel bacterium of genus Pontibacter, isolated from marine sediment.</title>
        <authorList>
            <person name="Huang H."/>
            <person name="Mo K."/>
            <person name="Hu Y."/>
        </authorList>
    </citation>
    <scope>NUCLEOTIDE SEQUENCE [LARGE SCALE GENOMIC DNA]</scope>
    <source>
        <strain evidence="1 2">HB172049</strain>
    </source>
</reference>
<name>A0A501W7X9_9BACT</name>
<comment type="caution">
    <text evidence="1">The sequence shown here is derived from an EMBL/GenBank/DDBJ whole genome shotgun (WGS) entry which is preliminary data.</text>
</comment>
<dbReference type="EMBL" id="VFRQ01000007">
    <property type="protein sequence ID" value="TPE43351.1"/>
    <property type="molecule type" value="Genomic_DNA"/>
</dbReference>
<evidence type="ECO:0008006" key="3">
    <source>
        <dbReference type="Google" id="ProtNLM"/>
    </source>
</evidence>
<dbReference type="RefSeq" id="WP_140622297.1">
    <property type="nucleotide sequence ID" value="NZ_VFRQ01000007.1"/>
</dbReference>
<accession>A0A501W7X9</accession>
<organism evidence="1 2">
    <name type="scientific">Pontibacter mangrovi</name>
    <dbReference type="NCBI Taxonomy" id="2589816"/>
    <lineage>
        <taxon>Bacteria</taxon>
        <taxon>Pseudomonadati</taxon>
        <taxon>Bacteroidota</taxon>
        <taxon>Cytophagia</taxon>
        <taxon>Cytophagales</taxon>
        <taxon>Hymenobacteraceae</taxon>
        <taxon>Pontibacter</taxon>
    </lineage>
</organism>
<dbReference type="OrthoDB" id="307209at2"/>
<dbReference type="PANTHER" id="PTHR38733:SF1">
    <property type="entry name" value="TYPE IV METHYL-DIRECTED RESTRICTION ENZYME ECOKMCRBC"/>
    <property type="match status" value="1"/>
</dbReference>
<evidence type="ECO:0000313" key="2">
    <source>
        <dbReference type="Proteomes" id="UP000316727"/>
    </source>
</evidence>
<protein>
    <recommendedName>
        <fullName evidence="3">5-methylcytosine-specific restriction enzyme subunit McrC</fullName>
    </recommendedName>
</protein>
<dbReference type="Pfam" id="PF10117">
    <property type="entry name" value="McrBC"/>
    <property type="match status" value="1"/>
</dbReference>
<evidence type="ECO:0000313" key="1">
    <source>
        <dbReference type="EMBL" id="TPE43351.1"/>
    </source>
</evidence>
<dbReference type="InterPro" id="IPR019292">
    <property type="entry name" value="McrC"/>
</dbReference>
<dbReference type="PANTHER" id="PTHR38733">
    <property type="entry name" value="PROTEIN MCRC"/>
    <property type="match status" value="1"/>
</dbReference>
<dbReference type="AlphaFoldDB" id="A0A501W7X9"/>
<gene>
    <name evidence="1" type="ORF">FJM65_14670</name>
</gene>
<proteinExistence type="predicted"/>
<dbReference type="Proteomes" id="UP000316727">
    <property type="component" value="Unassembled WGS sequence"/>
</dbReference>